<dbReference type="PANTHER" id="PTHR30093:SF2">
    <property type="entry name" value="TYPE II SECRETION SYSTEM PROTEIN H"/>
    <property type="match status" value="1"/>
</dbReference>
<dbReference type="InterPro" id="IPR011453">
    <property type="entry name" value="DUF1559"/>
</dbReference>
<keyword evidence="1" id="KW-0812">Transmembrane</keyword>
<reference evidence="3 4" key="1">
    <citation type="submission" date="2019-02" db="EMBL/GenBank/DDBJ databases">
        <title>Deep-cultivation of Planctomycetes and their phenomic and genomic characterization uncovers novel biology.</title>
        <authorList>
            <person name="Wiegand S."/>
            <person name="Jogler M."/>
            <person name="Boedeker C."/>
            <person name="Pinto D."/>
            <person name="Vollmers J."/>
            <person name="Rivas-Marin E."/>
            <person name="Kohn T."/>
            <person name="Peeters S.H."/>
            <person name="Heuer A."/>
            <person name="Rast P."/>
            <person name="Oberbeckmann S."/>
            <person name="Bunk B."/>
            <person name="Jeske O."/>
            <person name="Meyerdierks A."/>
            <person name="Storesund J.E."/>
            <person name="Kallscheuer N."/>
            <person name="Luecker S."/>
            <person name="Lage O.M."/>
            <person name="Pohl T."/>
            <person name="Merkel B.J."/>
            <person name="Hornburger P."/>
            <person name="Mueller R.-W."/>
            <person name="Bruemmer F."/>
            <person name="Labrenz M."/>
            <person name="Spormann A.M."/>
            <person name="Op Den Camp H."/>
            <person name="Overmann J."/>
            <person name="Amann R."/>
            <person name="Jetten M.S.M."/>
            <person name="Mascher T."/>
            <person name="Medema M.H."/>
            <person name="Devos D.P."/>
            <person name="Kaster A.-K."/>
            <person name="Ovreas L."/>
            <person name="Rohde M."/>
            <person name="Galperin M.Y."/>
            <person name="Jogler C."/>
        </authorList>
    </citation>
    <scope>NUCLEOTIDE SEQUENCE [LARGE SCALE GENOMIC DNA]</scope>
    <source>
        <strain evidence="3 4">Pla123a</strain>
    </source>
</reference>
<dbReference type="AlphaFoldDB" id="A0A5C5ZEV3"/>
<dbReference type="NCBIfam" id="TIGR02532">
    <property type="entry name" value="IV_pilin_GFxxxE"/>
    <property type="match status" value="1"/>
</dbReference>
<dbReference type="NCBIfam" id="TIGR04294">
    <property type="entry name" value="pre_pil_HX9DG"/>
    <property type="match status" value="1"/>
</dbReference>
<evidence type="ECO:0000256" key="1">
    <source>
        <dbReference type="SAM" id="Phobius"/>
    </source>
</evidence>
<dbReference type="InterPro" id="IPR027558">
    <property type="entry name" value="Pre_pil_HX9DG_C"/>
</dbReference>
<keyword evidence="4" id="KW-1185">Reference proteome</keyword>
<keyword evidence="1" id="KW-1133">Transmembrane helix</keyword>
<name>A0A5C5ZEV3_9BACT</name>
<organism evidence="3 4">
    <name type="scientific">Posidoniimonas polymericola</name>
    <dbReference type="NCBI Taxonomy" id="2528002"/>
    <lineage>
        <taxon>Bacteria</taxon>
        <taxon>Pseudomonadati</taxon>
        <taxon>Planctomycetota</taxon>
        <taxon>Planctomycetia</taxon>
        <taxon>Pirellulales</taxon>
        <taxon>Lacipirellulaceae</taxon>
        <taxon>Posidoniimonas</taxon>
    </lineage>
</organism>
<feature type="domain" description="DUF1559" evidence="2">
    <location>
        <begin position="59"/>
        <end position="357"/>
    </location>
</feature>
<dbReference type="OrthoDB" id="261038at2"/>
<dbReference type="SUPFAM" id="SSF54523">
    <property type="entry name" value="Pili subunits"/>
    <property type="match status" value="1"/>
</dbReference>
<proteinExistence type="predicted"/>
<dbReference type="Pfam" id="PF07963">
    <property type="entry name" value="N_methyl"/>
    <property type="match status" value="1"/>
</dbReference>
<feature type="transmembrane region" description="Helical" evidence="1">
    <location>
        <begin position="35"/>
        <end position="58"/>
    </location>
</feature>
<dbReference type="Pfam" id="PF07596">
    <property type="entry name" value="SBP_bac_10"/>
    <property type="match status" value="1"/>
</dbReference>
<evidence type="ECO:0000259" key="2">
    <source>
        <dbReference type="Pfam" id="PF07596"/>
    </source>
</evidence>
<dbReference type="PANTHER" id="PTHR30093">
    <property type="entry name" value="GENERAL SECRETION PATHWAY PROTEIN G"/>
    <property type="match status" value="1"/>
</dbReference>
<dbReference type="InterPro" id="IPR045584">
    <property type="entry name" value="Pilin-like"/>
</dbReference>
<dbReference type="Gene3D" id="3.30.700.10">
    <property type="entry name" value="Glycoprotein, Type 4 Pilin"/>
    <property type="match status" value="1"/>
</dbReference>
<dbReference type="Proteomes" id="UP000318478">
    <property type="component" value="Unassembled WGS sequence"/>
</dbReference>
<protein>
    <recommendedName>
        <fullName evidence="2">DUF1559 domain-containing protein</fullName>
    </recommendedName>
</protein>
<keyword evidence="1" id="KW-0472">Membrane</keyword>
<sequence length="379" mass="41003">MFAEATNCRVHSEAPSLVIGPSDPPRSTRLRRPGFTLVELLVVIAIIGILVALLLPAVQAAREAARRTKCVNNLKNITLGMLNHESTYGNLPSSGWAGNWTGDPDRGAGATQPGSWLYSILPFIEETPIYEMGSGLTGAARFAKLAERDATPIDVLNCPSRREGGPYAASNTAKSGDGTGGVGQYVQRVGARADYAVSVGDETQYDGNCIGLCPSDYKKTSYDPKDFPPKAAKFTGISYCGAAVKLRQITDGLSKTIALGERWVPEEIYADGENWVADDWGMYAGFQDDMAKSTYYNGRNPTHRPRGDFESLEAVQTELGTFGDRTREFFGGPHTGGCMFSMCDGSVSLLNYDVDVETFRQMGARADGGQIKEFARTRN</sequence>
<gene>
    <name evidence="3" type="ORF">Pla123a_07010</name>
</gene>
<accession>A0A5C5ZEV3</accession>
<dbReference type="EMBL" id="SJPO01000001">
    <property type="protein sequence ID" value="TWT85894.1"/>
    <property type="molecule type" value="Genomic_DNA"/>
</dbReference>
<evidence type="ECO:0000313" key="3">
    <source>
        <dbReference type="EMBL" id="TWT85894.1"/>
    </source>
</evidence>
<dbReference type="InterPro" id="IPR012902">
    <property type="entry name" value="N_methyl_site"/>
</dbReference>
<comment type="caution">
    <text evidence="3">The sequence shown here is derived from an EMBL/GenBank/DDBJ whole genome shotgun (WGS) entry which is preliminary data.</text>
</comment>
<evidence type="ECO:0000313" key="4">
    <source>
        <dbReference type="Proteomes" id="UP000318478"/>
    </source>
</evidence>